<dbReference type="RefSeq" id="WP_208311925.1">
    <property type="nucleotide sequence ID" value="NZ_JAELYA010000001.1"/>
</dbReference>
<protein>
    <recommendedName>
        <fullName evidence="1">Putative tail fiber protein gp53-like C-terminal domain-containing protein</fullName>
    </recommendedName>
</protein>
<feature type="domain" description="Putative tail fiber protein gp53-like C-terminal" evidence="1">
    <location>
        <begin position="193"/>
        <end position="279"/>
    </location>
</feature>
<dbReference type="EMBL" id="JAELYA010000001">
    <property type="protein sequence ID" value="MBO3274126.1"/>
    <property type="molecule type" value="Genomic_DNA"/>
</dbReference>
<proteinExistence type="predicted"/>
<comment type="caution">
    <text evidence="2">The sequence shown here is derived from an EMBL/GenBank/DDBJ whole genome shotgun (WGS) entry which is preliminary data.</text>
</comment>
<evidence type="ECO:0000259" key="1">
    <source>
        <dbReference type="Pfam" id="PF21882"/>
    </source>
</evidence>
<dbReference type="Proteomes" id="UP000669060">
    <property type="component" value="Unassembled WGS sequence"/>
</dbReference>
<evidence type="ECO:0000313" key="3">
    <source>
        <dbReference type="Proteomes" id="UP000669060"/>
    </source>
</evidence>
<evidence type="ECO:0000313" key="2">
    <source>
        <dbReference type="EMBL" id="MBO3274126.1"/>
    </source>
</evidence>
<dbReference type="Gene3D" id="2.60.40.3940">
    <property type="match status" value="1"/>
</dbReference>
<gene>
    <name evidence="2" type="ORF">JFY56_02690</name>
</gene>
<keyword evidence="3" id="KW-1185">Reference proteome</keyword>
<sequence>MYPIDGPGATADNKFTEGDPAAGVAATTVTDNWCNDVQAELLSILTAAGIAPDKSKQDQVLSGIYNLRGGYSNGKIISAGPVALTAADANRKILVGAGAPVTITLPAMATTRIGDAFEIQSFSTDANPVTIVPSAGDGITAIGTPQTPIILRNGDWIRITNYGTPGLWAAVGSMQLSSSFAFRSQQGVPGYQKFPSGVYWQWGTTLTSASGDVVVTLPIAFPNSPWEYFVAPYVGESPSVAAYCMSANYIASRKTQFNIGGYLAGSRGAVNVCWFAIGN</sequence>
<dbReference type="InterPro" id="IPR054075">
    <property type="entry name" value="Gp53-like_C"/>
</dbReference>
<accession>A0ABS3TKF2</accession>
<dbReference type="Pfam" id="PF21882">
    <property type="entry name" value="Gp53-like_C"/>
    <property type="match status" value="1"/>
</dbReference>
<organism evidence="2 3">
    <name type="scientific">Pseudomonas schmalbachii</name>
    <dbReference type="NCBI Taxonomy" id="2816993"/>
    <lineage>
        <taxon>Bacteria</taxon>
        <taxon>Pseudomonadati</taxon>
        <taxon>Pseudomonadota</taxon>
        <taxon>Gammaproteobacteria</taxon>
        <taxon>Pseudomonadales</taxon>
        <taxon>Pseudomonadaceae</taxon>
        <taxon>Pseudomonas</taxon>
    </lineage>
</organism>
<name>A0ABS3TKF2_9PSED</name>
<reference evidence="2 3" key="1">
    <citation type="submission" date="2020-12" db="EMBL/GenBank/DDBJ databases">
        <title>Pseudomonas schmalbachii sp. nov. isolated from millipede gut.</title>
        <authorList>
            <person name="Shelomi M."/>
        </authorList>
    </citation>
    <scope>NUCLEOTIDE SEQUENCE [LARGE SCALE GENOMIC DNA]</scope>
    <source>
        <strain evidence="2 3">Milli4</strain>
    </source>
</reference>